<sequence length="168" mass="17841">MKFGKKSIAVVASITAAAALLARLVPVALADNGGGGSGEGCGGDHGGPSQTADVHWIYKDSWPATLDGMKSALSDANVTLSSDLSDGANEYVDMNKTLSDAIDECRRSYTGEGNADCRMVAVGYARLGNGARPDRPRIRRRPQPPRPHRLDRPTRLVRRPPSEVDASL</sequence>
<dbReference type="EMBL" id="CP010411">
    <property type="protein sequence ID" value="ALE09207.1"/>
    <property type="molecule type" value="Genomic_DNA"/>
</dbReference>
<feature type="region of interest" description="Disordered" evidence="1">
    <location>
        <begin position="128"/>
        <end position="168"/>
    </location>
</feature>
<evidence type="ECO:0000313" key="3">
    <source>
        <dbReference type="EMBL" id="ALE09207.1"/>
    </source>
</evidence>
<dbReference type="Proteomes" id="UP000067206">
    <property type="component" value="Chromosome"/>
</dbReference>
<evidence type="ECO:0000256" key="2">
    <source>
        <dbReference type="SAM" id="SignalP"/>
    </source>
</evidence>
<accession>A0A0M4LRG3</accession>
<gene>
    <name evidence="3" type="ORF">RY67_1173</name>
</gene>
<dbReference type="PATRIC" id="fig|1682.24.peg.1138"/>
<feature type="chain" id="PRO_5043724790" evidence="2">
    <location>
        <begin position="31"/>
        <end position="168"/>
    </location>
</feature>
<name>A0A0M4LRG3_BIFLI</name>
<feature type="compositionally biased region" description="Basic residues" evidence="1">
    <location>
        <begin position="137"/>
        <end position="147"/>
    </location>
</feature>
<dbReference type="AlphaFoldDB" id="A0A0M4LRG3"/>
<reference evidence="3 4" key="1">
    <citation type="submission" date="2014-12" db="EMBL/GenBank/DDBJ databases">
        <title>Complete genome sequence of Bifidobacterium longum subsp. infantis BT1.</title>
        <authorList>
            <person name="Kim J.F."/>
            <person name="Kwak M.-J."/>
        </authorList>
    </citation>
    <scope>NUCLEOTIDE SEQUENCE [LARGE SCALE GENOMIC DNA]</scope>
    <source>
        <strain evidence="3 4">BT1</strain>
    </source>
</reference>
<feature type="signal peptide" evidence="2">
    <location>
        <begin position="1"/>
        <end position="30"/>
    </location>
</feature>
<evidence type="ECO:0000256" key="1">
    <source>
        <dbReference type="SAM" id="MobiDB-lite"/>
    </source>
</evidence>
<keyword evidence="2" id="KW-0732">Signal</keyword>
<proteinExistence type="predicted"/>
<evidence type="ECO:0000313" key="4">
    <source>
        <dbReference type="Proteomes" id="UP000067206"/>
    </source>
</evidence>
<organism evidence="3 4">
    <name type="scientific">Bifidobacterium longum subsp. infantis</name>
    <dbReference type="NCBI Taxonomy" id="1682"/>
    <lineage>
        <taxon>Bacteria</taxon>
        <taxon>Bacillati</taxon>
        <taxon>Actinomycetota</taxon>
        <taxon>Actinomycetes</taxon>
        <taxon>Bifidobacteriales</taxon>
        <taxon>Bifidobacteriaceae</taxon>
        <taxon>Bifidobacterium</taxon>
    </lineage>
</organism>
<protein>
    <submittedName>
        <fullName evidence="3">LPXTG-motif cell wall anchor domain protein</fullName>
    </submittedName>
</protein>